<accession>A0ACB8A5F5</accession>
<reference evidence="1" key="1">
    <citation type="journal article" date="2021" name="New Phytol.">
        <title>Evolutionary innovations through gain and loss of genes in the ectomycorrhizal Boletales.</title>
        <authorList>
            <person name="Wu G."/>
            <person name="Miyauchi S."/>
            <person name="Morin E."/>
            <person name="Kuo A."/>
            <person name="Drula E."/>
            <person name="Varga T."/>
            <person name="Kohler A."/>
            <person name="Feng B."/>
            <person name="Cao Y."/>
            <person name="Lipzen A."/>
            <person name="Daum C."/>
            <person name="Hundley H."/>
            <person name="Pangilinan J."/>
            <person name="Johnson J."/>
            <person name="Barry K."/>
            <person name="LaButti K."/>
            <person name="Ng V."/>
            <person name="Ahrendt S."/>
            <person name="Min B."/>
            <person name="Choi I.G."/>
            <person name="Park H."/>
            <person name="Plett J.M."/>
            <person name="Magnuson J."/>
            <person name="Spatafora J.W."/>
            <person name="Nagy L.G."/>
            <person name="Henrissat B."/>
            <person name="Grigoriev I.V."/>
            <person name="Yang Z.L."/>
            <person name="Xu J."/>
            <person name="Martin F.M."/>
        </authorList>
    </citation>
    <scope>NUCLEOTIDE SEQUENCE</scope>
    <source>
        <strain evidence="1">ATCC 28755</strain>
    </source>
</reference>
<name>A0ACB8A5F5_9AGAM</name>
<gene>
    <name evidence="1" type="ORF">BJ138DRAFT_354342</name>
</gene>
<sequence length="336" mass="37382">MDPSGPLAPVGTVSIDIAQAFDGQYVGILLATILSGITIVQGWIYLNDNKDNWMLRSLVYVLIIADIITTVIDLRVLHRYLIENFGDLGALVIAHSDVISEYTITVLIVFLVHIFFVTRIYLLHKEQWWAPSAVAFFALVALVTGLVAIADLANHPQVSYLVSKKSKIMFGINGGFSAIADITITYFLTWSFSNAKRGINSTDTILQKLLVYVVSRGLLVTVTQVLFLITYVVKPTALWWVPLHFMASKLYVISMVTMLNGRGYIRQQIGTVHTQTSMFANSNPNPPRVLVQKTIELSQFADDEFNPDYAGSNGQKGGQIQEYRADSTQLYSTHVN</sequence>
<proteinExistence type="predicted"/>
<dbReference type="EMBL" id="MU267821">
    <property type="protein sequence ID" value="KAH7908457.1"/>
    <property type="molecule type" value="Genomic_DNA"/>
</dbReference>
<protein>
    <submittedName>
        <fullName evidence="1">Uncharacterized protein</fullName>
    </submittedName>
</protein>
<evidence type="ECO:0000313" key="2">
    <source>
        <dbReference type="Proteomes" id="UP000790377"/>
    </source>
</evidence>
<organism evidence="1 2">
    <name type="scientific">Hygrophoropsis aurantiaca</name>
    <dbReference type="NCBI Taxonomy" id="72124"/>
    <lineage>
        <taxon>Eukaryota</taxon>
        <taxon>Fungi</taxon>
        <taxon>Dikarya</taxon>
        <taxon>Basidiomycota</taxon>
        <taxon>Agaricomycotina</taxon>
        <taxon>Agaricomycetes</taxon>
        <taxon>Agaricomycetidae</taxon>
        <taxon>Boletales</taxon>
        <taxon>Coniophorineae</taxon>
        <taxon>Hygrophoropsidaceae</taxon>
        <taxon>Hygrophoropsis</taxon>
    </lineage>
</organism>
<comment type="caution">
    <text evidence="1">The sequence shown here is derived from an EMBL/GenBank/DDBJ whole genome shotgun (WGS) entry which is preliminary data.</text>
</comment>
<evidence type="ECO:0000313" key="1">
    <source>
        <dbReference type="EMBL" id="KAH7908457.1"/>
    </source>
</evidence>
<keyword evidence="2" id="KW-1185">Reference proteome</keyword>
<dbReference type="Proteomes" id="UP000790377">
    <property type="component" value="Unassembled WGS sequence"/>
</dbReference>